<dbReference type="AlphaFoldDB" id="A0A2A7U7M8"/>
<dbReference type="Proteomes" id="UP000219788">
    <property type="component" value="Unassembled WGS sequence"/>
</dbReference>
<accession>A0A2A7U7M8</accession>
<gene>
    <name evidence="1" type="ORF">CRM76_01235</name>
</gene>
<protein>
    <recommendedName>
        <fullName evidence="3">Phage protein</fullName>
    </recommendedName>
</protein>
<proteinExistence type="predicted"/>
<sequence length="186" mass="21086">MFKNDKIKITDFKLKSKSPSFKAQALSGKFQRRFSGIQYYEAEFTAKFAIDDISHVKNFLARHRFGRPFRIPLYYFTQYTGNVTGMVTASAPASRGARKVSLSNFGGTLRAGTTIQFENHSKLYEVTEDCTGSGELKLFPNLYQNVTAGEVIKYRNAEGEFILTNDDDTYDLTQISQLKIKVTENV</sequence>
<evidence type="ECO:0000313" key="1">
    <source>
        <dbReference type="EMBL" id="PEH74294.1"/>
    </source>
</evidence>
<dbReference type="RefSeq" id="WP_098142583.1">
    <property type="nucleotide sequence ID" value="NZ_PDDV01000006.1"/>
</dbReference>
<evidence type="ECO:0008006" key="3">
    <source>
        <dbReference type="Google" id="ProtNLM"/>
    </source>
</evidence>
<comment type="caution">
    <text evidence="1">The sequence shown here is derived from an EMBL/GenBank/DDBJ whole genome shotgun (WGS) entry which is preliminary data.</text>
</comment>
<evidence type="ECO:0000313" key="2">
    <source>
        <dbReference type="Proteomes" id="UP000219788"/>
    </source>
</evidence>
<name>A0A2A7U7M8_EDWTA</name>
<dbReference type="OrthoDB" id="6631285at2"/>
<dbReference type="EMBL" id="PDDV01000006">
    <property type="protein sequence ID" value="PEH74294.1"/>
    <property type="molecule type" value="Genomic_DNA"/>
</dbReference>
<organism evidence="1 2">
    <name type="scientific">Edwardsiella tarda</name>
    <dbReference type="NCBI Taxonomy" id="636"/>
    <lineage>
        <taxon>Bacteria</taxon>
        <taxon>Pseudomonadati</taxon>
        <taxon>Pseudomonadota</taxon>
        <taxon>Gammaproteobacteria</taxon>
        <taxon>Enterobacterales</taxon>
        <taxon>Hafniaceae</taxon>
        <taxon>Edwardsiella</taxon>
    </lineage>
</organism>
<reference evidence="2" key="1">
    <citation type="submission" date="2017-09" db="EMBL/GenBank/DDBJ databases">
        <title>FDA dAtabase for Regulatory Grade micrObial Sequences (FDA-ARGOS): Supporting development and validation of Infectious Disease Dx tests.</title>
        <authorList>
            <person name="Goldberg B."/>
            <person name="Campos J."/>
            <person name="Tallon L."/>
            <person name="Sadzewicz L."/>
            <person name="Ott S."/>
            <person name="Zhao X."/>
            <person name="Nagaraj S."/>
            <person name="Vavikolanu K."/>
            <person name="Aluvathingal J."/>
            <person name="Nadendla S."/>
            <person name="Geyer C."/>
            <person name="Sichtig H."/>
        </authorList>
    </citation>
    <scope>NUCLEOTIDE SEQUENCE [LARGE SCALE GENOMIC DNA]</scope>
    <source>
        <strain evidence="2">FDAARGOS_370</strain>
    </source>
</reference>